<protein>
    <submittedName>
        <fullName evidence="2">Uncharacterized protein</fullName>
    </submittedName>
</protein>
<evidence type="ECO:0000256" key="1">
    <source>
        <dbReference type="SAM" id="MobiDB-lite"/>
    </source>
</evidence>
<proteinExistence type="predicted"/>
<keyword evidence="3" id="KW-1185">Reference proteome</keyword>
<feature type="region of interest" description="Disordered" evidence="1">
    <location>
        <begin position="1"/>
        <end position="39"/>
    </location>
</feature>
<comment type="caution">
    <text evidence="2">The sequence shown here is derived from an EMBL/GenBank/DDBJ whole genome shotgun (WGS) entry which is preliminary data.</text>
</comment>
<evidence type="ECO:0000313" key="3">
    <source>
        <dbReference type="Proteomes" id="UP000517753"/>
    </source>
</evidence>
<dbReference type="Proteomes" id="UP000517753">
    <property type="component" value="Unassembled WGS sequence"/>
</dbReference>
<reference evidence="2 3" key="1">
    <citation type="submission" date="2020-07" db="EMBL/GenBank/DDBJ databases">
        <authorList>
            <person name="Partida-Martinez L."/>
            <person name="Huntemann M."/>
            <person name="Clum A."/>
            <person name="Wang J."/>
            <person name="Palaniappan K."/>
            <person name="Ritter S."/>
            <person name="Chen I.-M."/>
            <person name="Stamatis D."/>
            <person name="Reddy T."/>
            <person name="O'Malley R."/>
            <person name="Daum C."/>
            <person name="Shapiro N."/>
            <person name="Ivanova N."/>
            <person name="Kyrpides N."/>
            <person name="Woyke T."/>
        </authorList>
    </citation>
    <scope>NUCLEOTIDE SEQUENCE [LARGE SCALE GENOMIC DNA]</scope>
    <source>
        <strain evidence="2 3">AS2.3</strain>
    </source>
</reference>
<evidence type="ECO:0000313" key="2">
    <source>
        <dbReference type="EMBL" id="NYD92049.1"/>
    </source>
</evidence>
<gene>
    <name evidence="2" type="ORF">HD841_003869</name>
</gene>
<sequence>MTHPPVTPDVVRGLLRGGENGRGRKPYACGPVDPGTGPG</sequence>
<dbReference type="AlphaFoldDB" id="A0A7Y9FRE2"/>
<accession>A0A7Y9FRE2</accession>
<dbReference type="EMBL" id="JACCBY010000008">
    <property type="protein sequence ID" value="NYD92049.1"/>
    <property type="molecule type" value="Genomic_DNA"/>
</dbReference>
<name>A0A7Y9FRE2_9SPHN</name>
<organism evidence="2 3">
    <name type="scientific">Sphingomonas melonis</name>
    <dbReference type="NCBI Taxonomy" id="152682"/>
    <lineage>
        <taxon>Bacteria</taxon>
        <taxon>Pseudomonadati</taxon>
        <taxon>Pseudomonadota</taxon>
        <taxon>Alphaproteobacteria</taxon>
        <taxon>Sphingomonadales</taxon>
        <taxon>Sphingomonadaceae</taxon>
        <taxon>Sphingomonas</taxon>
    </lineage>
</organism>
<reference evidence="2 3" key="2">
    <citation type="submission" date="2020-08" db="EMBL/GenBank/DDBJ databases">
        <title>The Agave Microbiome: Exploring the role of microbial communities in plant adaptations to desert environments.</title>
        <authorList>
            <person name="Partida-Martinez L.P."/>
        </authorList>
    </citation>
    <scope>NUCLEOTIDE SEQUENCE [LARGE SCALE GENOMIC DNA]</scope>
    <source>
        <strain evidence="2 3">AS2.3</strain>
    </source>
</reference>